<feature type="transmembrane region" description="Helical" evidence="1">
    <location>
        <begin position="107"/>
        <end position="126"/>
    </location>
</feature>
<evidence type="ECO:0000313" key="2">
    <source>
        <dbReference type="EMBL" id="SNS16476.1"/>
    </source>
</evidence>
<gene>
    <name evidence="2" type="ORF">SAMN05446037_100568</name>
</gene>
<feature type="transmembrane region" description="Helical" evidence="1">
    <location>
        <begin position="201"/>
        <end position="223"/>
    </location>
</feature>
<keyword evidence="1" id="KW-0812">Transmembrane</keyword>
<organism evidence="2 3">
    <name type="scientific">Anaerovirgula multivorans</name>
    <dbReference type="NCBI Taxonomy" id="312168"/>
    <lineage>
        <taxon>Bacteria</taxon>
        <taxon>Bacillati</taxon>
        <taxon>Bacillota</taxon>
        <taxon>Clostridia</taxon>
        <taxon>Peptostreptococcales</taxon>
        <taxon>Natronincolaceae</taxon>
        <taxon>Anaerovirgula</taxon>
    </lineage>
</organism>
<keyword evidence="3" id="KW-1185">Reference proteome</keyword>
<name>A0A239C8B2_9FIRM</name>
<keyword evidence="1" id="KW-0472">Membrane</keyword>
<feature type="transmembrane region" description="Helical" evidence="1">
    <location>
        <begin position="138"/>
        <end position="160"/>
    </location>
</feature>
<keyword evidence="1" id="KW-1133">Transmembrane helix</keyword>
<dbReference type="RefSeq" id="WP_089282116.1">
    <property type="nucleotide sequence ID" value="NZ_FZOJ01000005.1"/>
</dbReference>
<dbReference type="OrthoDB" id="1950876at2"/>
<accession>A0A239C8B2</accession>
<evidence type="ECO:0000313" key="3">
    <source>
        <dbReference type="Proteomes" id="UP000198304"/>
    </source>
</evidence>
<dbReference type="Proteomes" id="UP000198304">
    <property type="component" value="Unassembled WGS sequence"/>
</dbReference>
<feature type="transmembrane region" description="Helical" evidence="1">
    <location>
        <begin position="81"/>
        <end position="101"/>
    </location>
</feature>
<feature type="transmembrane region" description="Helical" evidence="1">
    <location>
        <begin position="17"/>
        <end position="38"/>
    </location>
</feature>
<feature type="transmembrane region" description="Helical" evidence="1">
    <location>
        <begin position="50"/>
        <end position="69"/>
    </location>
</feature>
<protein>
    <submittedName>
        <fullName evidence="2">Uncharacterized protein</fullName>
    </submittedName>
</protein>
<reference evidence="2 3" key="1">
    <citation type="submission" date="2017-06" db="EMBL/GenBank/DDBJ databases">
        <authorList>
            <person name="Kim H.J."/>
            <person name="Triplett B.A."/>
        </authorList>
    </citation>
    <scope>NUCLEOTIDE SEQUENCE [LARGE SCALE GENOMIC DNA]</scope>
    <source>
        <strain evidence="2 3">SCA</strain>
    </source>
</reference>
<dbReference type="AlphaFoldDB" id="A0A239C8B2"/>
<proteinExistence type="predicted"/>
<sequence length="235" mass="27124">MNKLVEKISIKEENRRICILDLCISASVVVAYLVIVAVKNSSEESLFGMGFYAFFFLFQFILYTILVQALKIEEGNYIDSLLQVGVFTLGILPLLMVVAYGNQIGRLQPLLPLSIQYLWGIILVNIKQRLAAIDKKKVCYVNLFNFVVMVGGMMLFYLFYQYKSLVLVSVFDKRIPKGFFINPLLTIIGILRTQMGEVNHIGYVPVMLFLLFWIFFEILLFCISKYRMMRRSQDG</sequence>
<evidence type="ECO:0000256" key="1">
    <source>
        <dbReference type="SAM" id="Phobius"/>
    </source>
</evidence>
<dbReference type="EMBL" id="FZOJ01000005">
    <property type="protein sequence ID" value="SNS16476.1"/>
    <property type="molecule type" value="Genomic_DNA"/>
</dbReference>